<evidence type="ECO:0000259" key="2">
    <source>
        <dbReference type="PROSITE" id="PS50966"/>
    </source>
</evidence>
<dbReference type="EMBL" id="CP011125">
    <property type="protein sequence ID" value="AKF06749.1"/>
    <property type="molecule type" value="Genomic_DNA"/>
</dbReference>
<organism evidence="3 4">
    <name type="scientific">Sandaracinus amylolyticus</name>
    <dbReference type="NCBI Taxonomy" id="927083"/>
    <lineage>
        <taxon>Bacteria</taxon>
        <taxon>Pseudomonadati</taxon>
        <taxon>Myxococcota</taxon>
        <taxon>Polyangia</taxon>
        <taxon>Polyangiales</taxon>
        <taxon>Sandaracinaceae</taxon>
        <taxon>Sandaracinus</taxon>
    </lineage>
</organism>
<accession>A0A0F6SFD4</accession>
<keyword evidence="4" id="KW-1185">Reference proteome</keyword>
<dbReference type="PROSITE" id="PS50966">
    <property type="entry name" value="ZF_SWIM"/>
    <property type="match status" value="1"/>
</dbReference>
<dbReference type="Proteomes" id="UP000034883">
    <property type="component" value="Chromosome"/>
</dbReference>
<keyword evidence="1" id="KW-0862">Zinc</keyword>
<dbReference type="AlphaFoldDB" id="A0A0F6SFD4"/>
<dbReference type="OrthoDB" id="7821105at2"/>
<dbReference type="InterPro" id="IPR007527">
    <property type="entry name" value="Znf_SWIM"/>
</dbReference>
<dbReference type="GO" id="GO:0008270">
    <property type="term" value="F:zinc ion binding"/>
    <property type="evidence" value="ECO:0007669"/>
    <property type="project" value="UniProtKB-KW"/>
</dbReference>
<evidence type="ECO:0000256" key="1">
    <source>
        <dbReference type="PROSITE-ProRule" id="PRU00325"/>
    </source>
</evidence>
<dbReference type="STRING" id="927083.DB32_003898"/>
<name>A0A0F6SFD4_9BACT</name>
<keyword evidence="1" id="KW-0863">Zinc-finger</keyword>
<keyword evidence="1" id="KW-0479">Metal-binding</keyword>
<sequence>MTATSFAYKYAGRSGAVASGDRARLALATSTLREATYFAGELDDVLPLREGLAALYDVAVSDFRYHPRDRTAFRAWLAEQDRLFLAGLAAKSTHAKARLGEIQLRIGELDRARAERRASFEKARRAYVQWAIEDELERSLVLDPVVTVHPDELSFEAFSRDQSSYARLAVGHAAFSRIDAIEHGTTNVDFSSRLHDHFDRMRSYRATRFEIAPGGFEAETIAALPETARSVHEKKITMPEGWLAGFLQVHGLMSMGLERVELAPVDVYNVIRVIRARRAQASPRSLRWQLTPGERTKILIEPFDVLVTGSPISRFHGAKERSIRTWGRDRLRVLERVLPLAERVQVFLAGSGLPSIWVCDLGGRVTFTLALSGWTDNDWAGGQAKFDLLTRRLPTNADELTRVYGALRDARRATDAEIAARCDLGVEKARSALSILAQAGRAMYDVVSGLHRHRDLLLVPFSASAAIAEAKVAEIESSPKAKTAKEMIDHGGVRIIARRPTSMGYKLSGSARGESGPPVRPLLAVDHEGQILEASCTCVFAEKHGLTKGPCEHVLALRLAHMAKLEEEDQAKKKGSSS</sequence>
<dbReference type="RefSeq" id="WP_053233893.1">
    <property type="nucleotide sequence ID" value="NZ_CP011125.1"/>
</dbReference>
<reference evidence="3 4" key="1">
    <citation type="submission" date="2015-03" db="EMBL/GenBank/DDBJ databases">
        <title>Genome assembly of Sandaracinus amylolyticus DSM 53668.</title>
        <authorList>
            <person name="Sharma G."/>
            <person name="Subramanian S."/>
        </authorList>
    </citation>
    <scope>NUCLEOTIDE SEQUENCE [LARGE SCALE GENOMIC DNA]</scope>
    <source>
        <strain evidence="3 4">DSM 53668</strain>
    </source>
</reference>
<evidence type="ECO:0000313" key="3">
    <source>
        <dbReference type="EMBL" id="AKF06749.1"/>
    </source>
</evidence>
<gene>
    <name evidence="3" type="ORF">DB32_003898</name>
</gene>
<dbReference type="KEGG" id="samy:DB32_003898"/>
<feature type="domain" description="SWIM-type" evidence="2">
    <location>
        <begin position="521"/>
        <end position="562"/>
    </location>
</feature>
<proteinExistence type="predicted"/>
<protein>
    <recommendedName>
        <fullName evidence="2">SWIM-type domain-containing protein</fullName>
    </recommendedName>
</protein>
<evidence type="ECO:0000313" key="4">
    <source>
        <dbReference type="Proteomes" id="UP000034883"/>
    </source>
</evidence>